<dbReference type="Proteomes" id="UP000821853">
    <property type="component" value="Unassembled WGS sequence"/>
</dbReference>
<evidence type="ECO:0000313" key="1">
    <source>
        <dbReference type="EMBL" id="KAH9365087.1"/>
    </source>
</evidence>
<protein>
    <recommendedName>
        <fullName evidence="3">Ionotropic receptor</fullName>
    </recommendedName>
</protein>
<evidence type="ECO:0000313" key="2">
    <source>
        <dbReference type="Proteomes" id="UP000821853"/>
    </source>
</evidence>
<keyword evidence="2" id="KW-1185">Reference proteome</keyword>
<dbReference type="VEuPathDB" id="VectorBase:HLOH_047276"/>
<organism evidence="1 2">
    <name type="scientific">Haemaphysalis longicornis</name>
    <name type="common">Bush tick</name>
    <dbReference type="NCBI Taxonomy" id="44386"/>
    <lineage>
        <taxon>Eukaryota</taxon>
        <taxon>Metazoa</taxon>
        <taxon>Ecdysozoa</taxon>
        <taxon>Arthropoda</taxon>
        <taxon>Chelicerata</taxon>
        <taxon>Arachnida</taxon>
        <taxon>Acari</taxon>
        <taxon>Parasitiformes</taxon>
        <taxon>Ixodida</taxon>
        <taxon>Ixodoidea</taxon>
        <taxon>Ixodidae</taxon>
        <taxon>Haemaphysalinae</taxon>
        <taxon>Haemaphysalis</taxon>
    </lineage>
</organism>
<proteinExistence type="predicted"/>
<dbReference type="OrthoDB" id="10548529at2759"/>
<comment type="caution">
    <text evidence="1">The sequence shown here is derived from an EMBL/GenBank/DDBJ whole genome shotgun (WGS) entry which is preliminary data.</text>
</comment>
<reference evidence="1 2" key="1">
    <citation type="journal article" date="2020" name="Cell">
        <title>Large-Scale Comparative Analyses of Tick Genomes Elucidate Their Genetic Diversity and Vector Capacities.</title>
        <authorList>
            <consortium name="Tick Genome and Microbiome Consortium (TIGMIC)"/>
            <person name="Jia N."/>
            <person name="Wang J."/>
            <person name="Shi W."/>
            <person name="Du L."/>
            <person name="Sun Y."/>
            <person name="Zhan W."/>
            <person name="Jiang J.F."/>
            <person name="Wang Q."/>
            <person name="Zhang B."/>
            <person name="Ji P."/>
            <person name="Bell-Sakyi L."/>
            <person name="Cui X.M."/>
            <person name="Yuan T.T."/>
            <person name="Jiang B.G."/>
            <person name="Yang W.F."/>
            <person name="Lam T.T."/>
            <person name="Chang Q.C."/>
            <person name="Ding S.J."/>
            <person name="Wang X.J."/>
            <person name="Zhu J.G."/>
            <person name="Ruan X.D."/>
            <person name="Zhao L."/>
            <person name="Wei J.T."/>
            <person name="Ye R.Z."/>
            <person name="Que T.C."/>
            <person name="Du C.H."/>
            <person name="Zhou Y.H."/>
            <person name="Cheng J.X."/>
            <person name="Dai P.F."/>
            <person name="Guo W.B."/>
            <person name="Han X.H."/>
            <person name="Huang E.J."/>
            <person name="Li L.F."/>
            <person name="Wei W."/>
            <person name="Gao Y.C."/>
            <person name="Liu J.Z."/>
            <person name="Shao H.Z."/>
            <person name="Wang X."/>
            <person name="Wang C.C."/>
            <person name="Yang T.C."/>
            <person name="Huo Q.B."/>
            <person name="Li W."/>
            <person name="Chen H.Y."/>
            <person name="Chen S.E."/>
            <person name="Zhou L.G."/>
            <person name="Ni X.B."/>
            <person name="Tian J.H."/>
            <person name="Sheng Y."/>
            <person name="Liu T."/>
            <person name="Pan Y.S."/>
            <person name="Xia L.Y."/>
            <person name="Li J."/>
            <person name="Zhao F."/>
            <person name="Cao W.C."/>
        </authorList>
    </citation>
    <scope>NUCLEOTIDE SEQUENCE [LARGE SCALE GENOMIC DNA]</scope>
    <source>
        <strain evidence="1">HaeL-2018</strain>
    </source>
</reference>
<name>A0A9J6FQH6_HAELO</name>
<accession>A0A9J6FQH6</accession>
<evidence type="ECO:0008006" key="3">
    <source>
        <dbReference type="Google" id="ProtNLM"/>
    </source>
</evidence>
<sequence length="503" mass="56720">MHLRKKLIAFVPTHLIAIDAVLKWAQEAAPCFRDVHWVFIVERDASEPPKENYKKSWSHMSMSIYTWRKYAKQENDSNASISQSDVCLVSIYNTSEFLVSRRLPSPTLPGNTLKVLCLQMGPVNYCEHRHYKFALRLLNFKNVSVVLKHASSFFVAWNHLSRGEVDMLLHNFALSGVPHCSLEFINADVLPETFYARANGTRVITFLEVLSASNLAVTLTVSTLTLCSIILALMNCGCVLRKFPDLALREAMFLISTLLSQSSPFPPDFQHASHRRGLYIFLLLSTFPLSVFIRGQLTSSITVTRPADPLDTMAELETALDANSVAICVKRGTSQFNYMLTASNSPSSLGRKLYVASQRPDRQFLVTPTTSDCIVCTHKTDRVCFTIMQPECMINEVSPHAKPFSENFGMVLVGLPARNGLPMKPALRRLFLRASETSLRTEAAPHCKFQEPRAPMAHNVEVVGFIKQYIGLQAVSVLVFWAEYMLYSILKCHVSPKRLIFYR</sequence>
<dbReference type="EMBL" id="JABSTR010000003">
    <property type="protein sequence ID" value="KAH9365087.1"/>
    <property type="molecule type" value="Genomic_DNA"/>
</dbReference>
<gene>
    <name evidence="1" type="ORF">HPB48_010610</name>
</gene>
<dbReference type="AlphaFoldDB" id="A0A9J6FQH6"/>